<sequence length="183" mass="20027">MFICSLVLDLLHHGADLLAQNRRSTGHGSSRSSVVHHHHVKLRSSTYILLGSQSFTIQAPFSDIAEGLTLVNLLYSCVFSCFHRSSVINPYEARKIAAAAALVLPNTGSGVIPSTLISPVKALHRVHLISGEDKSAGRNSLVDIVATPYQDVGWKWADSKPVVWASLCTLCWIYWPNMCMGFP</sequence>
<reference evidence="1" key="1">
    <citation type="submission" date="2019-07" db="EMBL/GenBank/DDBJ databases">
        <authorList>
            <person name="Dittberner H."/>
        </authorList>
    </citation>
    <scope>NUCLEOTIDE SEQUENCE [LARGE SCALE GENOMIC DNA]</scope>
</reference>
<dbReference type="Proteomes" id="UP000489600">
    <property type="component" value="Unassembled WGS sequence"/>
</dbReference>
<dbReference type="AlphaFoldDB" id="A0A565C754"/>
<protein>
    <submittedName>
        <fullName evidence="1">Uncharacterized protein</fullName>
    </submittedName>
</protein>
<gene>
    <name evidence="1" type="ORF">ANE_LOCUS19879</name>
</gene>
<comment type="caution">
    <text evidence="1">The sequence shown here is derived from an EMBL/GenBank/DDBJ whole genome shotgun (WGS) entry which is preliminary data.</text>
</comment>
<organism evidence="1 2">
    <name type="scientific">Arabis nemorensis</name>
    <dbReference type="NCBI Taxonomy" id="586526"/>
    <lineage>
        <taxon>Eukaryota</taxon>
        <taxon>Viridiplantae</taxon>
        <taxon>Streptophyta</taxon>
        <taxon>Embryophyta</taxon>
        <taxon>Tracheophyta</taxon>
        <taxon>Spermatophyta</taxon>
        <taxon>Magnoliopsida</taxon>
        <taxon>eudicotyledons</taxon>
        <taxon>Gunneridae</taxon>
        <taxon>Pentapetalae</taxon>
        <taxon>rosids</taxon>
        <taxon>malvids</taxon>
        <taxon>Brassicales</taxon>
        <taxon>Brassicaceae</taxon>
        <taxon>Arabideae</taxon>
        <taxon>Arabis</taxon>
    </lineage>
</organism>
<name>A0A565C754_9BRAS</name>
<evidence type="ECO:0000313" key="1">
    <source>
        <dbReference type="EMBL" id="VVB09435.1"/>
    </source>
</evidence>
<accession>A0A565C754</accession>
<evidence type="ECO:0000313" key="2">
    <source>
        <dbReference type="Proteomes" id="UP000489600"/>
    </source>
</evidence>
<keyword evidence="2" id="KW-1185">Reference proteome</keyword>
<dbReference type="EMBL" id="CABITT030000006">
    <property type="protein sequence ID" value="VVB09435.1"/>
    <property type="molecule type" value="Genomic_DNA"/>
</dbReference>
<proteinExistence type="predicted"/>